<evidence type="ECO:0000256" key="5">
    <source>
        <dbReference type="ARBA" id="ARBA00023277"/>
    </source>
</evidence>
<dbReference type="STRING" id="1754191.A0A1Y1VEK7"/>
<dbReference type="Proteomes" id="UP000193719">
    <property type="component" value="Unassembled WGS sequence"/>
</dbReference>
<evidence type="ECO:0000256" key="2">
    <source>
        <dbReference type="ARBA" id="ARBA00022723"/>
    </source>
</evidence>
<dbReference type="GO" id="GO:0046872">
    <property type="term" value="F:metal ion binding"/>
    <property type="evidence" value="ECO:0007669"/>
    <property type="project" value="UniProtKB-KW"/>
</dbReference>
<dbReference type="InterPro" id="IPR011330">
    <property type="entry name" value="Glyco_hydro/deAcase_b/a-brl"/>
</dbReference>
<reference evidence="7 8" key="1">
    <citation type="submission" date="2016-08" db="EMBL/GenBank/DDBJ databases">
        <title>Genomes of anaerobic fungi encode conserved fungal cellulosomes for biomass hydrolysis.</title>
        <authorList>
            <consortium name="DOE Joint Genome Institute"/>
            <person name="Haitjema C.H."/>
            <person name="Gilmore S.P."/>
            <person name="Henske J.K."/>
            <person name="Solomon K.V."/>
            <person name="De Groot R."/>
            <person name="Kuo A."/>
            <person name="Mondo S.J."/>
            <person name="Salamov A.A."/>
            <person name="Labutti K."/>
            <person name="Zhao Z."/>
            <person name="Chiniquy J."/>
            <person name="Barry K."/>
            <person name="Brewer H.M."/>
            <person name="Purvine S.O."/>
            <person name="Wright A.T."/>
            <person name="Boxma B."/>
            <person name="Van Alen T."/>
            <person name="Hackstein J.H."/>
            <person name="Baker S.E."/>
            <person name="Grigoriev I.V."/>
            <person name="O'Malley M.A."/>
        </authorList>
    </citation>
    <scope>NUCLEOTIDE SEQUENCE [LARGE SCALE GENOMIC DNA]</scope>
    <source>
        <strain evidence="8">finn</strain>
    </source>
</reference>
<proteinExistence type="predicted"/>
<comment type="caution">
    <text evidence="7">The sequence shown here is derived from an EMBL/GenBank/DDBJ whole genome shotgun (WGS) entry which is preliminary data.</text>
</comment>
<dbReference type="EMBL" id="MCFH01000011">
    <property type="protein sequence ID" value="ORX54228.1"/>
    <property type="molecule type" value="Genomic_DNA"/>
</dbReference>
<dbReference type="PROSITE" id="PS51677">
    <property type="entry name" value="NODB"/>
    <property type="match status" value="1"/>
</dbReference>
<keyword evidence="4 7" id="KW-0378">Hydrolase</keyword>
<dbReference type="Gene3D" id="3.20.20.370">
    <property type="entry name" value="Glycoside hydrolase/deacetylase"/>
    <property type="match status" value="1"/>
</dbReference>
<comment type="cofactor">
    <cofactor evidence="1">
        <name>Co(2+)</name>
        <dbReference type="ChEBI" id="CHEBI:48828"/>
    </cofactor>
</comment>
<accession>A0A1Y1VEK7</accession>
<dbReference type="PANTHER" id="PTHR46471:SF2">
    <property type="entry name" value="CHITIN DEACETYLASE-RELATED"/>
    <property type="match status" value="1"/>
</dbReference>
<keyword evidence="8" id="KW-1185">Reference proteome</keyword>
<reference evidence="7 8" key="2">
    <citation type="submission" date="2016-08" db="EMBL/GenBank/DDBJ databases">
        <title>Pervasive Adenine N6-methylation of Active Genes in Fungi.</title>
        <authorList>
            <consortium name="DOE Joint Genome Institute"/>
            <person name="Mondo S.J."/>
            <person name="Dannebaum R.O."/>
            <person name="Kuo R.C."/>
            <person name="Labutti K."/>
            <person name="Haridas S."/>
            <person name="Kuo A."/>
            <person name="Salamov A."/>
            <person name="Ahrendt S.R."/>
            <person name="Lipzen A."/>
            <person name="Sullivan W."/>
            <person name="Andreopoulos W.B."/>
            <person name="Clum A."/>
            <person name="Lindquist E."/>
            <person name="Daum C."/>
            <person name="Ramamoorthy G.K."/>
            <person name="Gryganskyi A."/>
            <person name="Culley D."/>
            <person name="Magnuson J.K."/>
            <person name="James T.Y."/>
            <person name="O'Malley M.A."/>
            <person name="Stajich J.E."/>
            <person name="Spatafora J.W."/>
            <person name="Visel A."/>
            <person name="Grigoriev I.V."/>
        </authorList>
    </citation>
    <scope>NUCLEOTIDE SEQUENCE [LARGE SCALE GENOMIC DNA]</scope>
    <source>
        <strain evidence="8">finn</strain>
    </source>
</reference>
<evidence type="ECO:0000256" key="4">
    <source>
        <dbReference type="ARBA" id="ARBA00022801"/>
    </source>
</evidence>
<evidence type="ECO:0000313" key="8">
    <source>
        <dbReference type="Proteomes" id="UP000193719"/>
    </source>
</evidence>
<feature type="non-terminal residue" evidence="7">
    <location>
        <position position="1"/>
    </location>
</feature>
<organism evidence="7 8">
    <name type="scientific">Piromyces finnis</name>
    <dbReference type="NCBI Taxonomy" id="1754191"/>
    <lineage>
        <taxon>Eukaryota</taxon>
        <taxon>Fungi</taxon>
        <taxon>Fungi incertae sedis</taxon>
        <taxon>Chytridiomycota</taxon>
        <taxon>Chytridiomycota incertae sedis</taxon>
        <taxon>Neocallimastigomycetes</taxon>
        <taxon>Neocallimastigales</taxon>
        <taxon>Neocallimastigaceae</taxon>
        <taxon>Piromyces</taxon>
    </lineage>
</organism>
<evidence type="ECO:0000259" key="6">
    <source>
        <dbReference type="PROSITE" id="PS51677"/>
    </source>
</evidence>
<evidence type="ECO:0000313" key="7">
    <source>
        <dbReference type="EMBL" id="ORX54228.1"/>
    </source>
</evidence>
<evidence type="ECO:0000256" key="3">
    <source>
        <dbReference type="ARBA" id="ARBA00022729"/>
    </source>
</evidence>
<dbReference type="InterPro" id="IPR002509">
    <property type="entry name" value="NODB_dom"/>
</dbReference>
<protein>
    <submittedName>
        <fullName evidence="7">Glycoside hydrolase/deacetylase</fullName>
    </submittedName>
</protein>
<dbReference type="SUPFAM" id="SSF88713">
    <property type="entry name" value="Glycoside hydrolase/deacetylase"/>
    <property type="match status" value="1"/>
</dbReference>
<dbReference type="AlphaFoldDB" id="A0A1Y1VEK7"/>
<dbReference type="PANTHER" id="PTHR46471">
    <property type="entry name" value="CHITIN DEACETYLASE"/>
    <property type="match status" value="1"/>
</dbReference>
<gene>
    <name evidence="7" type="ORF">BCR36DRAFT_249111</name>
</gene>
<evidence type="ECO:0000256" key="1">
    <source>
        <dbReference type="ARBA" id="ARBA00001941"/>
    </source>
</evidence>
<dbReference type="GO" id="GO:0005975">
    <property type="term" value="P:carbohydrate metabolic process"/>
    <property type="evidence" value="ECO:0007669"/>
    <property type="project" value="InterPro"/>
</dbReference>
<name>A0A1Y1VEK7_9FUNG</name>
<dbReference type="Pfam" id="PF01522">
    <property type="entry name" value="Polysacc_deac_1"/>
    <property type="match status" value="1"/>
</dbReference>
<dbReference type="GO" id="GO:0016810">
    <property type="term" value="F:hydrolase activity, acting on carbon-nitrogen (but not peptide) bonds"/>
    <property type="evidence" value="ECO:0007669"/>
    <property type="project" value="InterPro"/>
</dbReference>
<keyword evidence="5" id="KW-0119">Carbohydrate metabolism</keyword>
<dbReference type="OrthoDB" id="5547340at2759"/>
<keyword evidence="2" id="KW-0479">Metal-binding</keyword>
<keyword evidence="3" id="KW-0732">Signal</keyword>
<feature type="non-terminal residue" evidence="7">
    <location>
        <position position="226"/>
    </location>
</feature>
<sequence>VFTDCLKPGQVVLTFDDGPNPETTPIALEMLKKFKIKATFFMNGINYGNLETDPTSIELVKKVYLEGHDIGSHTYYHKDLFQALKDNTMKFNIEKMSMALYQILGKKPAFFRPPNGNGGYEEVDPIEKEMNDIIQKYLGSQGYNIIMWSADTNDWKFKDDIDAIIQHLNDELQTANASPQTHSFITLLHDVHPTTVNIVLPKVIMYFQNLGYTFVSLSECIGVSPY</sequence>
<feature type="domain" description="NodB homology" evidence="6">
    <location>
        <begin position="9"/>
        <end position="215"/>
    </location>
</feature>